<keyword evidence="1" id="KW-0812">Transmembrane</keyword>
<evidence type="ECO:0008006" key="4">
    <source>
        <dbReference type="Google" id="ProtNLM"/>
    </source>
</evidence>
<comment type="caution">
    <text evidence="2">The sequence shown here is derived from an EMBL/GenBank/DDBJ whole genome shotgun (WGS) entry which is preliminary data.</text>
</comment>
<sequence length="160" mass="16845">MSNPTTLTAYATAFMASISLFGLVDAGRVTEGAPVASAITQAYLLPVLGIAAATFLAVTVMTLSRGYLTRPHRWNDERTERAVLEVGLAAACYFGVLALLGYVLALMAPGWISGAAPGLARHWPWFLAAPCLGFGILGHRHKPVWLAAAAVFVTLGLFTG</sequence>
<dbReference type="EMBL" id="JBHRXE010000043">
    <property type="protein sequence ID" value="MFC3570929.1"/>
    <property type="molecule type" value="Genomic_DNA"/>
</dbReference>
<name>A0ABV7S1F4_9RHOB</name>
<evidence type="ECO:0000313" key="2">
    <source>
        <dbReference type="EMBL" id="MFC3570929.1"/>
    </source>
</evidence>
<evidence type="ECO:0000313" key="3">
    <source>
        <dbReference type="Proteomes" id="UP001595596"/>
    </source>
</evidence>
<keyword evidence="1" id="KW-1133">Transmembrane helix</keyword>
<feature type="transmembrane region" description="Helical" evidence="1">
    <location>
        <begin position="144"/>
        <end position="159"/>
    </location>
</feature>
<proteinExistence type="predicted"/>
<feature type="transmembrane region" description="Helical" evidence="1">
    <location>
        <begin position="120"/>
        <end position="137"/>
    </location>
</feature>
<evidence type="ECO:0000256" key="1">
    <source>
        <dbReference type="SAM" id="Phobius"/>
    </source>
</evidence>
<feature type="transmembrane region" description="Helical" evidence="1">
    <location>
        <begin position="42"/>
        <end position="63"/>
    </location>
</feature>
<dbReference type="RefSeq" id="WP_379032243.1">
    <property type="nucleotide sequence ID" value="NZ_JBHRXE010000043.1"/>
</dbReference>
<organism evidence="2 3">
    <name type="scientific">Paracoccus simplex</name>
    <dbReference type="NCBI Taxonomy" id="2086346"/>
    <lineage>
        <taxon>Bacteria</taxon>
        <taxon>Pseudomonadati</taxon>
        <taxon>Pseudomonadota</taxon>
        <taxon>Alphaproteobacteria</taxon>
        <taxon>Rhodobacterales</taxon>
        <taxon>Paracoccaceae</taxon>
        <taxon>Paracoccus</taxon>
    </lineage>
</organism>
<gene>
    <name evidence="2" type="ORF">ACFOMP_15830</name>
</gene>
<protein>
    <recommendedName>
        <fullName evidence="4">Tripartite tricarboxylate transporter TctB family protein</fullName>
    </recommendedName>
</protein>
<keyword evidence="1" id="KW-0472">Membrane</keyword>
<reference evidence="3" key="1">
    <citation type="journal article" date="2019" name="Int. J. Syst. Evol. Microbiol.">
        <title>The Global Catalogue of Microorganisms (GCM) 10K type strain sequencing project: providing services to taxonomists for standard genome sequencing and annotation.</title>
        <authorList>
            <consortium name="The Broad Institute Genomics Platform"/>
            <consortium name="The Broad Institute Genome Sequencing Center for Infectious Disease"/>
            <person name="Wu L."/>
            <person name="Ma J."/>
        </authorList>
    </citation>
    <scope>NUCLEOTIDE SEQUENCE [LARGE SCALE GENOMIC DNA]</scope>
    <source>
        <strain evidence="3">VKM B-3226</strain>
    </source>
</reference>
<keyword evidence="3" id="KW-1185">Reference proteome</keyword>
<feature type="transmembrane region" description="Helical" evidence="1">
    <location>
        <begin position="83"/>
        <end position="108"/>
    </location>
</feature>
<accession>A0ABV7S1F4</accession>
<dbReference type="Proteomes" id="UP001595596">
    <property type="component" value="Unassembled WGS sequence"/>
</dbReference>